<dbReference type="eggNOG" id="arCOG00202">
    <property type="taxonomic scope" value="Archaea"/>
</dbReference>
<dbReference type="Gene3D" id="3.40.50.300">
    <property type="entry name" value="P-loop containing nucleotide triphosphate hydrolases"/>
    <property type="match status" value="1"/>
</dbReference>
<dbReference type="KEGG" id="ave:Arcve_1808"/>
<dbReference type="InterPro" id="IPR027417">
    <property type="entry name" value="P-loop_NTPase"/>
</dbReference>
<dbReference type="GO" id="GO:0016887">
    <property type="term" value="F:ATP hydrolysis activity"/>
    <property type="evidence" value="ECO:0007669"/>
    <property type="project" value="InterPro"/>
</dbReference>
<gene>
    <name evidence="8" type="ordered locus">Arcve_1808</name>
</gene>
<dbReference type="CDD" id="cd03225">
    <property type="entry name" value="ABC_cobalt_CbiO_domain1"/>
    <property type="match status" value="1"/>
</dbReference>
<dbReference type="SUPFAM" id="SSF52540">
    <property type="entry name" value="P-loop containing nucleoside triphosphate hydrolases"/>
    <property type="match status" value="1"/>
</dbReference>
<comment type="subcellular location">
    <subcellularLocation>
        <location evidence="1">Cell membrane</location>
        <topology evidence="1">Peripheral membrane protein</topology>
    </subcellularLocation>
</comment>
<evidence type="ECO:0000256" key="6">
    <source>
        <dbReference type="ARBA" id="ARBA00025157"/>
    </source>
</evidence>
<dbReference type="HOGENOM" id="CLU_000604_1_22_2"/>
<name>F2KQZ8_ARCVS</name>
<accession>F2KQZ8</accession>
<dbReference type="InterPro" id="IPR017871">
    <property type="entry name" value="ABC_transporter-like_CS"/>
</dbReference>
<dbReference type="InterPro" id="IPR015856">
    <property type="entry name" value="ABC_transpr_CbiO/EcfA_su"/>
</dbReference>
<evidence type="ECO:0000256" key="5">
    <source>
        <dbReference type="ARBA" id="ARBA00022840"/>
    </source>
</evidence>
<dbReference type="OrthoDB" id="18209at2157"/>
<keyword evidence="4" id="KW-0547">Nucleotide-binding</keyword>
<evidence type="ECO:0000256" key="1">
    <source>
        <dbReference type="ARBA" id="ARBA00004202"/>
    </source>
</evidence>
<comment type="similarity">
    <text evidence="2">Belongs to the ABC transporter superfamily.</text>
</comment>
<dbReference type="Pfam" id="PF00005">
    <property type="entry name" value="ABC_tran"/>
    <property type="match status" value="1"/>
</dbReference>
<evidence type="ECO:0000256" key="4">
    <source>
        <dbReference type="ARBA" id="ARBA00022741"/>
    </source>
</evidence>
<dbReference type="PANTHER" id="PTHR43553">
    <property type="entry name" value="HEAVY METAL TRANSPORTER"/>
    <property type="match status" value="1"/>
</dbReference>
<sequence>MKAVVARNVSYAYPDGSRGVEGVTIDIDEGERVALLGPNGGGKTTFLLLLAGLIKPKAGHIEIFGHPASDRDFMRRNVGIIFQNPDDFLFNPTVMDELLYTPAQLDVPEEEARKLAMEFAEKFGLVNVLHKPPFRLSGGEKKKVALACVLMLKPRLLLLDEPTANVDGKARREILRFISDYEGTLITATHELWLVPEVADRVIILNRTVMADGGLDLLEDDDLLERSGIA</sequence>
<dbReference type="SMART" id="SM00382">
    <property type="entry name" value="AAA"/>
    <property type="match status" value="1"/>
</dbReference>
<dbReference type="GO" id="GO:0043190">
    <property type="term" value="C:ATP-binding cassette (ABC) transporter complex"/>
    <property type="evidence" value="ECO:0007669"/>
    <property type="project" value="TreeGrafter"/>
</dbReference>
<dbReference type="STRING" id="693661.Arcve_1808"/>
<keyword evidence="8" id="KW-0378">Hydrolase</keyword>
<dbReference type="GO" id="GO:0005524">
    <property type="term" value="F:ATP binding"/>
    <property type="evidence" value="ECO:0007669"/>
    <property type="project" value="UniProtKB-KW"/>
</dbReference>
<evidence type="ECO:0000256" key="3">
    <source>
        <dbReference type="ARBA" id="ARBA00022448"/>
    </source>
</evidence>
<proteinExistence type="inferred from homology"/>
<keyword evidence="5" id="KW-0067">ATP-binding</keyword>
<evidence type="ECO:0000256" key="2">
    <source>
        <dbReference type="ARBA" id="ARBA00005417"/>
    </source>
</evidence>
<dbReference type="PROSITE" id="PS00211">
    <property type="entry name" value="ABC_TRANSPORTER_1"/>
    <property type="match status" value="1"/>
</dbReference>
<dbReference type="InterPro" id="IPR003439">
    <property type="entry name" value="ABC_transporter-like_ATP-bd"/>
</dbReference>
<keyword evidence="9" id="KW-1185">Reference proteome</keyword>
<dbReference type="AlphaFoldDB" id="F2KQZ8"/>
<dbReference type="PROSITE" id="PS50893">
    <property type="entry name" value="ABC_TRANSPORTER_2"/>
    <property type="match status" value="1"/>
</dbReference>
<evidence type="ECO:0000313" key="8">
    <source>
        <dbReference type="EMBL" id="AEA47804.1"/>
    </source>
</evidence>
<dbReference type="InterPro" id="IPR003593">
    <property type="entry name" value="AAA+_ATPase"/>
</dbReference>
<dbReference type="GO" id="GO:0042626">
    <property type="term" value="F:ATPase-coupled transmembrane transporter activity"/>
    <property type="evidence" value="ECO:0007669"/>
    <property type="project" value="TreeGrafter"/>
</dbReference>
<dbReference type="PANTHER" id="PTHR43553:SF24">
    <property type="entry name" value="ENERGY-COUPLING FACTOR TRANSPORTER ATP-BINDING PROTEIN ECFA1"/>
    <property type="match status" value="1"/>
</dbReference>
<evidence type="ECO:0000313" key="9">
    <source>
        <dbReference type="Proteomes" id="UP000008136"/>
    </source>
</evidence>
<reference evidence="8 9" key="1">
    <citation type="submission" date="2011-03" db="EMBL/GenBank/DDBJ databases">
        <title>The complete genome of Archaeoglobus veneficus SNP6.</title>
        <authorList>
            <consortium name="US DOE Joint Genome Institute (JGI-PGF)"/>
            <person name="Lucas S."/>
            <person name="Copeland A."/>
            <person name="Lapidus A."/>
            <person name="Bruce D."/>
            <person name="Goodwin L."/>
            <person name="Pitluck S."/>
            <person name="Kyrpides N."/>
            <person name="Mavromatis K."/>
            <person name="Pagani I."/>
            <person name="Ivanova N."/>
            <person name="Mikhailova N."/>
            <person name="Lu M."/>
            <person name="Detter J.C."/>
            <person name="Tapia R."/>
            <person name="Han C."/>
            <person name="Land M."/>
            <person name="Hauser L."/>
            <person name="Markowitz V."/>
            <person name="Cheng J.-F."/>
            <person name="Hugenholtz P."/>
            <person name="Woyke T."/>
            <person name="Wu D."/>
            <person name="Spring S."/>
            <person name="Brambilla E."/>
            <person name="Klenk H.-P."/>
            <person name="Eisen J.A."/>
        </authorList>
    </citation>
    <scope>NUCLEOTIDE SEQUENCE [LARGE SCALE GENOMIC DNA]</scope>
    <source>
        <strain>SNP6</strain>
    </source>
</reference>
<dbReference type="GeneID" id="10394937"/>
<dbReference type="EC" id="3.6.3.25" evidence="8"/>
<dbReference type="RefSeq" id="WP_013684460.1">
    <property type="nucleotide sequence ID" value="NC_015320.1"/>
</dbReference>
<organism evidence="8 9">
    <name type="scientific">Archaeoglobus veneficus (strain DSM 11195 / SNP6)</name>
    <dbReference type="NCBI Taxonomy" id="693661"/>
    <lineage>
        <taxon>Archaea</taxon>
        <taxon>Methanobacteriati</taxon>
        <taxon>Methanobacteriota</taxon>
        <taxon>Archaeoglobi</taxon>
        <taxon>Archaeoglobales</taxon>
        <taxon>Archaeoglobaceae</taxon>
        <taxon>Archaeoglobus</taxon>
    </lineage>
</organism>
<dbReference type="Proteomes" id="UP000008136">
    <property type="component" value="Chromosome"/>
</dbReference>
<evidence type="ECO:0000259" key="7">
    <source>
        <dbReference type="PROSITE" id="PS50893"/>
    </source>
</evidence>
<keyword evidence="3" id="KW-0813">Transport</keyword>
<dbReference type="InterPro" id="IPR050095">
    <property type="entry name" value="ECF_ABC_transporter_ATP-bd"/>
</dbReference>
<comment type="function">
    <text evidence="6">Probably part of an ABC transporter complex. Responsible for energy coupling to the transport system.</text>
</comment>
<dbReference type="EMBL" id="CP002588">
    <property type="protein sequence ID" value="AEA47804.1"/>
    <property type="molecule type" value="Genomic_DNA"/>
</dbReference>
<protein>
    <submittedName>
        <fullName evidence="8">Sulfate-transporting ATPase</fullName>
        <ecNumber evidence="8">3.6.3.25</ecNumber>
    </submittedName>
</protein>
<feature type="domain" description="ABC transporter" evidence="7">
    <location>
        <begin position="4"/>
        <end position="230"/>
    </location>
</feature>